<feature type="compositionally biased region" description="Pro residues" evidence="1">
    <location>
        <begin position="537"/>
        <end position="546"/>
    </location>
</feature>
<name>A0A3Q0IJI8_DIACI</name>
<dbReference type="GO" id="GO:0045944">
    <property type="term" value="P:positive regulation of transcription by RNA polymerase II"/>
    <property type="evidence" value="ECO:0007669"/>
    <property type="project" value="TreeGrafter"/>
</dbReference>
<dbReference type="AlphaFoldDB" id="A0A3Q0IJI8"/>
<feature type="domain" description="KANSL3 helical" evidence="2">
    <location>
        <begin position="116"/>
        <end position="263"/>
    </location>
</feature>
<evidence type="ECO:0000259" key="2">
    <source>
        <dbReference type="Pfam" id="PF23154"/>
    </source>
</evidence>
<dbReference type="Pfam" id="PF23154">
    <property type="entry name" value="KANSL3_1st"/>
    <property type="match status" value="1"/>
</dbReference>
<dbReference type="InterPro" id="IPR026555">
    <property type="entry name" value="NSL3/Tex30"/>
</dbReference>
<evidence type="ECO:0000313" key="3">
    <source>
        <dbReference type="Proteomes" id="UP000079169"/>
    </source>
</evidence>
<dbReference type="Gene3D" id="3.40.50.1820">
    <property type="entry name" value="alpha/beta hydrolase"/>
    <property type="match status" value="1"/>
</dbReference>
<dbReference type="RefSeq" id="XP_026676332.1">
    <property type="nucleotide sequence ID" value="XM_026820531.1"/>
</dbReference>
<dbReference type="KEGG" id="dci:103505359"/>
<dbReference type="InterPro" id="IPR029058">
    <property type="entry name" value="AB_hydrolase_fold"/>
</dbReference>
<dbReference type="Proteomes" id="UP000079169">
    <property type="component" value="Unplaced"/>
</dbReference>
<feature type="region of interest" description="Disordered" evidence="1">
    <location>
        <begin position="634"/>
        <end position="653"/>
    </location>
</feature>
<organism evidence="3 4">
    <name type="scientific">Diaphorina citri</name>
    <name type="common">Asian citrus psyllid</name>
    <dbReference type="NCBI Taxonomy" id="121845"/>
    <lineage>
        <taxon>Eukaryota</taxon>
        <taxon>Metazoa</taxon>
        <taxon>Ecdysozoa</taxon>
        <taxon>Arthropoda</taxon>
        <taxon>Hexapoda</taxon>
        <taxon>Insecta</taxon>
        <taxon>Pterygota</taxon>
        <taxon>Neoptera</taxon>
        <taxon>Paraneoptera</taxon>
        <taxon>Hemiptera</taxon>
        <taxon>Sternorrhyncha</taxon>
        <taxon>Psylloidea</taxon>
        <taxon>Psyllidae</taxon>
        <taxon>Diaphorininae</taxon>
        <taxon>Diaphorina</taxon>
    </lineage>
</organism>
<keyword evidence="3" id="KW-1185">Reference proteome</keyword>
<dbReference type="GeneID" id="103505359"/>
<protein>
    <submittedName>
        <fullName evidence="4">KAT8 regulatory NSL complex subunit 3</fullName>
    </submittedName>
</protein>
<dbReference type="GO" id="GO:0044545">
    <property type="term" value="C:NSL complex"/>
    <property type="evidence" value="ECO:0007669"/>
    <property type="project" value="TreeGrafter"/>
</dbReference>
<accession>A0A3Q0IJI8</accession>
<feature type="compositionally biased region" description="Low complexity" evidence="1">
    <location>
        <begin position="547"/>
        <end position="557"/>
    </location>
</feature>
<evidence type="ECO:0000313" key="4">
    <source>
        <dbReference type="RefSeq" id="XP_026676332.1"/>
    </source>
</evidence>
<proteinExistence type="predicted"/>
<reference evidence="4" key="1">
    <citation type="submission" date="2025-08" db="UniProtKB">
        <authorList>
            <consortium name="RefSeq"/>
        </authorList>
    </citation>
    <scope>IDENTIFICATION</scope>
</reference>
<dbReference type="CTD" id="5953"/>
<gene>
    <name evidence="4" type="primary">LOC103505359</name>
</gene>
<sequence length="680" mass="75872">MLSSQLIGTEPLKDQKEEPEVNDGDFELIRKIRSLAGLGYDALYGEHAYTRQKGINDLSVPLPTRKLFYAYDLESSDDVRDEDVDVDEVKEDEPLVDTAVANRLLDECEKLIEIYRPTNPDKADTEDMWEDIIPKSNWSPVHFKSFTQLMKILNNDRLSRLSHVGHSSEAILRRVTIEQTASRLRKLFTSIGWNLKMAQWLHGLLVDRAPVKVLVCYLEAMQVLYAKIPSLVNQVINLSSASLSSKNLGIDIITQIITKKSWDPVAPMLSQHKMVLYAKIPSLVNQVINLSSASLSSKNLGIDIITQIITKKSWDPVAPMLSQHKMPKLPLAPVFIVLGSEPLHDLPQNSRTHHWISLLTELGSVIPITSLQTEQDKNRMKIATYLDELLYTVRYRIHQARAEFESSKRPIILVGVNAGSSLMAHAALYESVAGVVCIGFSVDTVEGRRGEVGDRILEVKCPMMFVIGQCATTASEADMEQLRSRLQCISGLIVVGGGDDQMRKSKLDLMQERVTQDIVDRAVINEVGAFLSKALTMPPPSRPTPPVITSTTTTTSTGNGEVVKIKDEKASKKEERALKPTGTFLNEVGAFLSKALTMPPPPRPTPPVTSTTITTSTANGEVVKIKDEKASKKEERALKKEEKAAKKEARERERGAKKNYYHLQFFGFLRELYIGSTLFL</sequence>
<evidence type="ECO:0000256" key="1">
    <source>
        <dbReference type="SAM" id="MobiDB-lite"/>
    </source>
</evidence>
<feature type="region of interest" description="Disordered" evidence="1">
    <location>
        <begin position="535"/>
        <end position="558"/>
    </location>
</feature>
<feature type="region of interest" description="Disordered" evidence="1">
    <location>
        <begin position="1"/>
        <end position="21"/>
    </location>
</feature>
<dbReference type="STRING" id="121845.A0A3Q0IJI8"/>
<dbReference type="PaxDb" id="121845-A0A3Q0IJI8"/>
<dbReference type="InterPro" id="IPR056519">
    <property type="entry name" value="KANSL3_1st"/>
</dbReference>
<dbReference type="PANTHER" id="PTHR13136">
    <property type="entry name" value="TESTIS DEVELOPMENT PROTEIN PRTD"/>
    <property type="match status" value="1"/>
</dbReference>
<dbReference type="SUPFAM" id="SSF53474">
    <property type="entry name" value="alpha/beta-Hydrolases"/>
    <property type="match status" value="1"/>
</dbReference>
<dbReference type="PANTHER" id="PTHR13136:SF16">
    <property type="entry name" value="KAT8 REGULATORY NSL COMPLEX SUBUNIT 3"/>
    <property type="match status" value="1"/>
</dbReference>